<protein>
    <submittedName>
        <fullName evidence="1">Uncharacterized protein</fullName>
    </submittedName>
</protein>
<dbReference type="EMBL" id="JACHVQ010000001">
    <property type="protein sequence ID" value="MBB2892303.1"/>
    <property type="molecule type" value="Genomic_DNA"/>
</dbReference>
<evidence type="ECO:0000313" key="1">
    <source>
        <dbReference type="EMBL" id="MBB2892303.1"/>
    </source>
</evidence>
<dbReference type="RefSeq" id="WP_183320436.1">
    <property type="nucleotide sequence ID" value="NZ_JACHVQ010000001.1"/>
</dbReference>
<dbReference type="Proteomes" id="UP000559182">
    <property type="component" value="Unassembled WGS sequence"/>
</dbReference>
<reference evidence="1 2" key="1">
    <citation type="submission" date="2020-08" db="EMBL/GenBank/DDBJ databases">
        <title>Sequencing the genomes of 1000 actinobacteria strains.</title>
        <authorList>
            <person name="Klenk H.-P."/>
        </authorList>
    </citation>
    <scope>NUCLEOTIDE SEQUENCE [LARGE SCALE GENOMIC DNA]</scope>
    <source>
        <strain evidence="1 2">DSM 105369</strain>
    </source>
</reference>
<keyword evidence="2" id="KW-1185">Reference proteome</keyword>
<gene>
    <name evidence="1" type="ORF">FHU39_002287</name>
</gene>
<organism evidence="1 2">
    <name type="scientific">Flexivirga oryzae</name>
    <dbReference type="NCBI Taxonomy" id="1794944"/>
    <lineage>
        <taxon>Bacteria</taxon>
        <taxon>Bacillati</taxon>
        <taxon>Actinomycetota</taxon>
        <taxon>Actinomycetes</taxon>
        <taxon>Micrococcales</taxon>
        <taxon>Dermacoccaceae</taxon>
        <taxon>Flexivirga</taxon>
    </lineage>
</organism>
<evidence type="ECO:0000313" key="2">
    <source>
        <dbReference type="Proteomes" id="UP000559182"/>
    </source>
</evidence>
<name>A0A839N824_9MICO</name>
<sequence length="119" mass="12151">MAAEKETPDGTGTSSVADEAARLAQAFSTWAQNGRGTSFGPSATHESVTGEAAACGCTHGDSVEAVCRMCPVCRAAGLLQAVQPELLDRVADLLSMVAGGLRSAAEERRTGDATHDDAD</sequence>
<dbReference type="AlphaFoldDB" id="A0A839N824"/>
<comment type="caution">
    <text evidence="1">The sequence shown here is derived from an EMBL/GenBank/DDBJ whole genome shotgun (WGS) entry which is preliminary data.</text>
</comment>
<proteinExistence type="predicted"/>
<accession>A0A839N824</accession>